<feature type="region of interest" description="Disordered" evidence="1">
    <location>
        <begin position="92"/>
        <end position="120"/>
    </location>
</feature>
<protein>
    <submittedName>
        <fullName evidence="2">Uncharacterized protein</fullName>
    </submittedName>
</protein>
<dbReference type="Proteomes" id="UP000827092">
    <property type="component" value="Unassembled WGS sequence"/>
</dbReference>
<keyword evidence="3" id="KW-1185">Reference proteome</keyword>
<feature type="compositionally biased region" description="Low complexity" evidence="1">
    <location>
        <begin position="110"/>
        <end position="120"/>
    </location>
</feature>
<evidence type="ECO:0000256" key="1">
    <source>
        <dbReference type="SAM" id="MobiDB-lite"/>
    </source>
</evidence>
<proteinExistence type="predicted"/>
<name>A0AAV6VPR7_9ARAC</name>
<reference evidence="2 3" key="1">
    <citation type="journal article" date="2022" name="Nat. Ecol. Evol.">
        <title>A masculinizing supergene underlies an exaggerated male reproductive morph in a spider.</title>
        <authorList>
            <person name="Hendrickx F."/>
            <person name="De Corte Z."/>
            <person name="Sonet G."/>
            <person name="Van Belleghem S.M."/>
            <person name="Kostlbacher S."/>
            <person name="Vangestel C."/>
        </authorList>
    </citation>
    <scope>NUCLEOTIDE SEQUENCE [LARGE SCALE GENOMIC DNA]</scope>
    <source>
        <strain evidence="2">W744_W776</strain>
    </source>
</reference>
<accession>A0AAV6VPR7</accession>
<dbReference type="EMBL" id="JAFNEN010000049">
    <property type="protein sequence ID" value="KAG8197822.1"/>
    <property type="molecule type" value="Genomic_DNA"/>
</dbReference>
<sequence length="120" mass="13763">MSDSPFHDERQVISGHRLVVQRAPAPSVIGELQFLHPPHRFSTKSHLIHLYRKNYNFRIKREGKSYLVTALGSNVHPHLVWLVNSNFSTLRTAFPPDRTSPPSRPRRRVAPPSGVPQKRT</sequence>
<gene>
    <name evidence="2" type="ORF">JTE90_020100</name>
</gene>
<evidence type="ECO:0000313" key="3">
    <source>
        <dbReference type="Proteomes" id="UP000827092"/>
    </source>
</evidence>
<comment type="caution">
    <text evidence="2">The sequence shown here is derived from an EMBL/GenBank/DDBJ whole genome shotgun (WGS) entry which is preliminary data.</text>
</comment>
<evidence type="ECO:0000313" key="2">
    <source>
        <dbReference type="EMBL" id="KAG8197822.1"/>
    </source>
</evidence>
<organism evidence="2 3">
    <name type="scientific">Oedothorax gibbosus</name>
    <dbReference type="NCBI Taxonomy" id="931172"/>
    <lineage>
        <taxon>Eukaryota</taxon>
        <taxon>Metazoa</taxon>
        <taxon>Ecdysozoa</taxon>
        <taxon>Arthropoda</taxon>
        <taxon>Chelicerata</taxon>
        <taxon>Arachnida</taxon>
        <taxon>Araneae</taxon>
        <taxon>Araneomorphae</taxon>
        <taxon>Entelegynae</taxon>
        <taxon>Araneoidea</taxon>
        <taxon>Linyphiidae</taxon>
        <taxon>Erigoninae</taxon>
        <taxon>Oedothorax</taxon>
    </lineage>
</organism>
<dbReference type="AlphaFoldDB" id="A0AAV6VPR7"/>